<dbReference type="PANTHER" id="PTHR21310">
    <property type="entry name" value="AMINOGLYCOSIDE PHOSPHOTRANSFERASE-RELATED-RELATED"/>
    <property type="match status" value="1"/>
</dbReference>
<dbReference type="PANTHER" id="PTHR21310:SF15">
    <property type="entry name" value="AMINOGLYCOSIDE PHOSPHOTRANSFERASE DOMAIN-CONTAINING PROTEIN"/>
    <property type="match status" value="1"/>
</dbReference>
<dbReference type="EMBL" id="JAAZSR010000016">
    <property type="protein sequence ID" value="NKX49422.1"/>
    <property type="molecule type" value="Genomic_DNA"/>
</dbReference>
<feature type="compositionally biased region" description="Low complexity" evidence="2">
    <location>
        <begin position="365"/>
        <end position="381"/>
    </location>
</feature>
<sequence>MRRTPMELAAMASAAVPGLSPRGVAGAPDDAADFTSAVLLDDVGKQWRVRSPRHPEASIRLETELLVLRTFTPAIRAELPFQVPAVAGTVRQGDLRTFVYNHVPGMSLDLESLVAQGGRIPTEIGRAMAGIHDLPQAMVDRAVLPSYTADEFRQRKPNELDQAATTGRIPPALLRRWEHALEDVTLWKFNPCVVHGDLHEDNLLIADGHVTSVAGWTDLRIGDPADDFAWLIAVHEQAFAEVVLEAYNEYRKEPVDPHLMRRAALAAEFALAQWLVRGLAANDEAMAAEAQEMLAELESDIREHGGQQISVEAPPVPLRPASAAQEADPGAPAEAKAAGEPRVVLLGPVAPPQPAPAAVPPRPAGAPQGPRARTEQAAAGPAPGGDGGSAENPQEAGSAGTPADEASTTSLPVIPRPQVERAGEGAGR</sequence>
<keyword evidence="5" id="KW-1185">Reference proteome</keyword>
<feature type="region of interest" description="Disordered" evidence="2">
    <location>
        <begin position="346"/>
        <end position="428"/>
    </location>
</feature>
<keyword evidence="1" id="KW-0175">Coiled coil</keyword>
<proteinExistence type="predicted"/>
<dbReference type="InterPro" id="IPR051678">
    <property type="entry name" value="AGP_Transferase"/>
</dbReference>
<dbReference type="Gene3D" id="3.90.1200.10">
    <property type="match status" value="1"/>
</dbReference>
<comment type="caution">
    <text evidence="4">The sequence shown here is derived from an EMBL/GenBank/DDBJ whole genome shotgun (WGS) entry which is preliminary data.</text>
</comment>
<name>A0ABX1JJB2_9MICC</name>
<feature type="domain" description="Aminoglycoside phosphotransferase" evidence="3">
    <location>
        <begin position="37"/>
        <end position="252"/>
    </location>
</feature>
<dbReference type="SUPFAM" id="SSF56112">
    <property type="entry name" value="Protein kinase-like (PK-like)"/>
    <property type="match status" value="1"/>
</dbReference>
<dbReference type="Proteomes" id="UP000523795">
    <property type="component" value="Unassembled WGS sequence"/>
</dbReference>
<evidence type="ECO:0000313" key="5">
    <source>
        <dbReference type="Proteomes" id="UP000523795"/>
    </source>
</evidence>
<evidence type="ECO:0000256" key="1">
    <source>
        <dbReference type="SAM" id="Coils"/>
    </source>
</evidence>
<organism evidence="4 5">
    <name type="scientific">Arthrobacter deserti</name>
    <dbReference type="NCBI Taxonomy" id="1742687"/>
    <lineage>
        <taxon>Bacteria</taxon>
        <taxon>Bacillati</taxon>
        <taxon>Actinomycetota</taxon>
        <taxon>Actinomycetes</taxon>
        <taxon>Micrococcales</taxon>
        <taxon>Micrococcaceae</taxon>
        <taxon>Arthrobacter</taxon>
    </lineage>
</organism>
<evidence type="ECO:0000256" key="2">
    <source>
        <dbReference type="SAM" id="MobiDB-lite"/>
    </source>
</evidence>
<reference evidence="4 5" key="1">
    <citation type="submission" date="2020-04" db="EMBL/GenBank/DDBJ databases">
        <authorList>
            <person name="Liu S."/>
        </authorList>
    </citation>
    <scope>NUCLEOTIDE SEQUENCE [LARGE SCALE GENOMIC DNA]</scope>
    <source>
        <strain evidence="4 5">CGMCC 1.15091</strain>
    </source>
</reference>
<evidence type="ECO:0000313" key="4">
    <source>
        <dbReference type="EMBL" id="NKX49422.1"/>
    </source>
</evidence>
<dbReference type="InterPro" id="IPR011009">
    <property type="entry name" value="Kinase-like_dom_sf"/>
</dbReference>
<accession>A0ABX1JJB2</accession>
<gene>
    <name evidence="4" type="ORF">HER39_02265</name>
</gene>
<dbReference type="InterPro" id="IPR002575">
    <property type="entry name" value="Aminoglycoside_PTrfase"/>
</dbReference>
<evidence type="ECO:0000259" key="3">
    <source>
        <dbReference type="Pfam" id="PF01636"/>
    </source>
</evidence>
<protein>
    <submittedName>
        <fullName evidence="4">Phosphotransferase</fullName>
    </submittedName>
</protein>
<feature type="compositionally biased region" description="Basic and acidic residues" evidence="2">
    <location>
        <begin position="418"/>
        <end position="428"/>
    </location>
</feature>
<dbReference type="Pfam" id="PF01636">
    <property type="entry name" value="APH"/>
    <property type="match status" value="1"/>
</dbReference>
<feature type="coiled-coil region" evidence="1">
    <location>
        <begin position="280"/>
        <end position="307"/>
    </location>
</feature>
<feature type="compositionally biased region" description="Pro residues" evidence="2">
    <location>
        <begin position="349"/>
        <end position="364"/>
    </location>
</feature>